<dbReference type="Gene3D" id="1.10.510.10">
    <property type="entry name" value="Transferase(Phosphotransferase) domain 1"/>
    <property type="match status" value="1"/>
</dbReference>
<feature type="domain" description="Protein kinase" evidence="7">
    <location>
        <begin position="85"/>
        <end position="453"/>
    </location>
</feature>
<evidence type="ECO:0000256" key="3">
    <source>
        <dbReference type="ARBA" id="ARBA00022741"/>
    </source>
</evidence>
<gene>
    <name evidence="8" type="ORF">N0V84_000984</name>
</gene>
<dbReference type="GO" id="GO:0005634">
    <property type="term" value="C:nucleus"/>
    <property type="evidence" value="ECO:0007669"/>
    <property type="project" value="TreeGrafter"/>
</dbReference>
<dbReference type="OrthoDB" id="5979581at2759"/>
<keyword evidence="5" id="KW-0067">ATP-binding</keyword>
<dbReference type="GO" id="GO:0043484">
    <property type="term" value="P:regulation of RNA splicing"/>
    <property type="evidence" value="ECO:0007669"/>
    <property type="project" value="TreeGrafter"/>
</dbReference>
<reference evidence="8" key="1">
    <citation type="submission" date="2022-10" db="EMBL/GenBank/DDBJ databases">
        <title>Tapping the CABI collections for fungal endophytes: first genome assemblies for Collariella, Neodidymelliopsis, Ascochyta clinopodiicola, Didymella pomorum, Didymosphaeria variabile, Neocosmospora piperis and Neocucurbitaria cava.</title>
        <authorList>
            <person name="Hill R."/>
        </authorList>
    </citation>
    <scope>NUCLEOTIDE SEQUENCE</scope>
    <source>
        <strain evidence="8">IMI 366586</strain>
    </source>
</reference>
<sequence>MLTVASDPCLSGSSTPDSLLNGKEQGETKNCKHYLTINRNDHPPETSEGVYLDGPVDDVESLDGYHEGGYHPVQIGECFGESAQYRVLHKLGDGGFSTVWLCRDTQNSRYVALNIMIATGDPDTTPELEILTRLDYTLPGAEFIAIPLRRFTFQGPNGTHQALILPVLGPRVSPEVWSQMKTNPDVTLRRMARQEAQALDFLHKNKICHRGKLKLFNKDFRPGNILINLANIDHLPETEVLNLIGLPKTIRVRHVSGGDVPSSCPPYLVERCNLGGLNDYLTDKITIIDFGEAFHFSTPPKALGIPDSYQPPELLLGESPAPGPSADLWALGCTLFEIRQQIQLFYMLPNPDEIIADIVMLFGKLPNPLWDKWDSRNRFFDDNAHGPRAEDATLEMFLTRELELWRPGPVATWPRLITPEEEQKQLADLIYKLLKYEATERLTAEEALEHVWLKNAGEGV</sequence>
<dbReference type="PROSITE" id="PS50011">
    <property type="entry name" value="PROTEIN_KINASE_DOM"/>
    <property type="match status" value="1"/>
</dbReference>
<dbReference type="Gene3D" id="3.30.200.20">
    <property type="entry name" value="Phosphorylase Kinase, domain 1"/>
    <property type="match status" value="1"/>
</dbReference>
<evidence type="ECO:0000259" key="7">
    <source>
        <dbReference type="PROSITE" id="PS50011"/>
    </source>
</evidence>
<dbReference type="SUPFAM" id="SSF56112">
    <property type="entry name" value="Protein kinase-like (PK-like)"/>
    <property type="match status" value="1"/>
</dbReference>
<keyword evidence="1" id="KW-0723">Serine/threonine-protein kinase</keyword>
<evidence type="ECO:0000256" key="1">
    <source>
        <dbReference type="ARBA" id="ARBA00022527"/>
    </source>
</evidence>
<dbReference type="InterPro" id="IPR051175">
    <property type="entry name" value="CLK_kinases"/>
</dbReference>
<dbReference type="Proteomes" id="UP001140502">
    <property type="component" value="Unassembled WGS sequence"/>
</dbReference>
<dbReference type="PANTHER" id="PTHR45646:SF11">
    <property type="entry name" value="SERINE_THREONINE-PROTEIN KINASE DOA"/>
    <property type="match status" value="1"/>
</dbReference>
<feature type="region of interest" description="Disordered" evidence="6">
    <location>
        <begin position="1"/>
        <end position="25"/>
    </location>
</feature>
<dbReference type="InterPro" id="IPR000719">
    <property type="entry name" value="Prot_kinase_dom"/>
</dbReference>
<dbReference type="SMART" id="SM00220">
    <property type="entry name" value="S_TKc"/>
    <property type="match status" value="1"/>
</dbReference>
<name>A0A9W9BTT8_9HYPO</name>
<dbReference type="Pfam" id="PF00069">
    <property type="entry name" value="Pkinase"/>
    <property type="match status" value="1"/>
</dbReference>
<evidence type="ECO:0000313" key="8">
    <source>
        <dbReference type="EMBL" id="KAJ4328625.1"/>
    </source>
</evidence>
<keyword evidence="4" id="KW-0418">Kinase</keyword>
<keyword evidence="2" id="KW-0808">Transferase</keyword>
<accession>A0A9W9BTT8</accession>
<proteinExistence type="predicted"/>
<dbReference type="GO" id="GO:0005524">
    <property type="term" value="F:ATP binding"/>
    <property type="evidence" value="ECO:0007669"/>
    <property type="project" value="UniProtKB-KW"/>
</dbReference>
<keyword evidence="9" id="KW-1185">Reference proteome</keyword>
<dbReference type="InterPro" id="IPR011009">
    <property type="entry name" value="Kinase-like_dom_sf"/>
</dbReference>
<protein>
    <recommendedName>
        <fullName evidence="7">Protein kinase domain-containing protein</fullName>
    </recommendedName>
</protein>
<dbReference type="AlphaFoldDB" id="A0A9W9BTT8"/>
<dbReference type="PANTHER" id="PTHR45646">
    <property type="entry name" value="SERINE/THREONINE-PROTEIN KINASE DOA-RELATED"/>
    <property type="match status" value="1"/>
</dbReference>
<evidence type="ECO:0000256" key="4">
    <source>
        <dbReference type="ARBA" id="ARBA00022777"/>
    </source>
</evidence>
<evidence type="ECO:0000256" key="5">
    <source>
        <dbReference type="ARBA" id="ARBA00022840"/>
    </source>
</evidence>
<dbReference type="EMBL" id="JAPEUR010000009">
    <property type="protein sequence ID" value="KAJ4328625.1"/>
    <property type="molecule type" value="Genomic_DNA"/>
</dbReference>
<keyword evidence="3" id="KW-0547">Nucleotide-binding</keyword>
<organism evidence="8 9">
    <name type="scientific">Fusarium piperis</name>
    <dbReference type="NCBI Taxonomy" id="1435070"/>
    <lineage>
        <taxon>Eukaryota</taxon>
        <taxon>Fungi</taxon>
        <taxon>Dikarya</taxon>
        <taxon>Ascomycota</taxon>
        <taxon>Pezizomycotina</taxon>
        <taxon>Sordariomycetes</taxon>
        <taxon>Hypocreomycetidae</taxon>
        <taxon>Hypocreales</taxon>
        <taxon>Nectriaceae</taxon>
        <taxon>Fusarium</taxon>
        <taxon>Fusarium solani species complex</taxon>
    </lineage>
</organism>
<dbReference type="GO" id="GO:0004674">
    <property type="term" value="F:protein serine/threonine kinase activity"/>
    <property type="evidence" value="ECO:0007669"/>
    <property type="project" value="UniProtKB-KW"/>
</dbReference>
<evidence type="ECO:0000256" key="2">
    <source>
        <dbReference type="ARBA" id="ARBA00022679"/>
    </source>
</evidence>
<comment type="caution">
    <text evidence="8">The sequence shown here is derived from an EMBL/GenBank/DDBJ whole genome shotgun (WGS) entry which is preliminary data.</text>
</comment>
<evidence type="ECO:0000256" key="6">
    <source>
        <dbReference type="SAM" id="MobiDB-lite"/>
    </source>
</evidence>
<evidence type="ECO:0000313" key="9">
    <source>
        <dbReference type="Proteomes" id="UP001140502"/>
    </source>
</evidence>